<dbReference type="PRINTS" id="PR00111">
    <property type="entry name" value="ABHYDROLASE"/>
</dbReference>
<evidence type="ECO:0000313" key="4">
    <source>
        <dbReference type="Proteomes" id="UP000321790"/>
    </source>
</evidence>
<name>A0A5C7AD04_9FLAO</name>
<dbReference type="InterPro" id="IPR000073">
    <property type="entry name" value="AB_hydrolase_1"/>
</dbReference>
<dbReference type="Gene3D" id="3.40.50.1820">
    <property type="entry name" value="alpha/beta hydrolase"/>
    <property type="match status" value="1"/>
</dbReference>
<dbReference type="SUPFAM" id="SSF53474">
    <property type="entry name" value="alpha/beta-Hydrolases"/>
    <property type="match status" value="1"/>
</dbReference>
<dbReference type="EMBL" id="VOSC01000033">
    <property type="protein sequence ID" value="TXE06331.1"/>
    <property type="molecule type" value="Genomic_DNA"/>
</dbReference>
<accession>A0A5C7AD04</accession>
<dbReference type="PANTHER" id="PTHR46118:SF4">
    <property type="entry name" value="PROTEIN ABHD11"/>
    <property type="match status" value="1"/>
</dbReference>
<dbReference type="PANTHER" id="PTHR46118">
    <property type="entry name" value="PROTEIN ABHD11"/>
    <property type="match status" value="1"/>
</dbReference>
<gene>
    <name evidence="3" type="ORF">FUA26_15290</name>
</gene>
<dbReference type="GO" id="GO:0016787">
    <property type="term" value="F:hydrolase activity"/>
    <property type="evidence" value="ECO:0007669"/>
    <property type="project" value="UniProtKB-KW"/>
</dbReference>
<evidence type="ECO:0000256" key="1">
    <source>
        <dbReference type="ARBA" id="ARBA00022801"/>
    </source>
</evidence>
<dbReference type="InterPro" id="IPR029058">
    <property type="entry name" value="AB_hydrolase_fold"/>
</dbReference>
<keyword evidence="1 3" id="KW-0378">Hydrolase</keyword>
<evidence type="ECO:0000313" key="3">
    <source>
        <dbReference type="EMBL" id="TXE06331.1"/>
    </source>
</evidence>
<dbReference type="Pfam" id="PF00561">
    <property type="entry name" value="Abhydrolase_1"/>
    <property type="match status" value="1"/>
</dbReference>
<organism evidence="3 4">
    <name type="scientific">Seonamhaeicola algicola</name>
    <dbReference type="NCBI Taxonomy" id="1719036"/>
    <lineage>
        <taxon>Bacteria</taxon>
        <taxon>Pseudomonadati</taxon>
        <taxon>Bacteroidota</taxon>
        <taxon>Flavobacteriia</taxon>
        <taxon>Flavobacteriales</taxon>
        <taxon>Flavobacteriaceae</taxon>
    </lineage>
</organism>
<dbReference type="OrthoDB" id="9808398at2"/>
<sequence length="256" mass="28922">MILHSNIIGEGKPFVILHGFLGMSDNWKTLGKQFSEQGFQVHLVDQRNHGRSFWDTNFSYELLAEDLKNYCEAHNLTNITLLGHSMGGKTAMLFACTYPEFVSKLMVADISPRFYPVHHQDILEGLSALNFSEIKNRTEADAALANYVTDFGTRQFLLKNLYWVEKGQLGLRINLEVLKAEVAEVGESLAAHLQFNGSALFLKGDRSEYISAEDERLILNQFPNANIATIANAGHWLHAENPKDFYKAVLKFLDIL</sequence>
<protein>
    <submittedName>
        <fullName evidence="3">Alpha/beta fold hydrolase</fullName>
    </submittedName>
</protein>
<keyword evidence="4" id="KW-1185">Reference proteome</keyword>
<dbReference type="RefSeq" id="WP_147138122.1">
    <property type="nucleotide sequence ID" value="NZ_VOSC01000033.1"/>
</dbReference>
<dbReference type="AlphaFoldDB" id="A0A5C7AD04"/>
<reference evidence="4" key="1">
    <citation type="submission" date="2019-08" db="EMBL/GenBank/DDBJ databases">
        <title>Seonamhaeicola sediminis sp. nov., isolated from marine sediment.</title>
        <authorList>
            <person name="Cao W.R."/>
        </authorList>
    </citation>
    <scope>NUCLEOTIDE SEQUENCE [LARGE SCALE GENOMIC DNA]</scope>
    <source>
        <strain evidence="4">Gy8</strain>
    </source>
</reference>
<evidence type="ECO:0000259" key="2">
    <source>
        <dbReference type="Pfam" id="PF00561"/>
    </source>
</evidence>
<proteinExistence type="predicted"/>
<dbReference type="Proteomes" id="UP000321790">
    <property type="component" value="Unassembled WGS sequence"/>
</dbReference>
<comment type="caution">
    <text evidence="3">The sequence shown here is derived from an EMBL/GenBank/DDBJ whole genome shotgun (WGS) entry which is preliminary data.</text>
</comment>
<feature type="domain" description="AB hydrolase-1" evidence="2">
    <location>
        <begin position="12"/>
        <end position="145"/>
    </location>
</feature>